<evidence type="ECO:0000256" key="1">
    <source>
        <dbReference type="SAM" id="MobiDB-lite"/>
    </source>
</evidence>
<dbReference type="EMBL" id="CP068046">
    <property type="protein sequence ID" value="QQR40588.1"/>
    <property type="molecule type" value="Genomic_DNA"/>
</dbReference>
<gene>
    <name evidence="2" type="ORF">JI748_06205</name>
</gene>
<dbReference type="InterPro" id="IPR025227">
    <property type="entry name" value="DUF4169"/>
</dbReference>
<accession>A0ABX7C9Y6</accession>
<keyword evidence="3" id="KW-1185">Reference proteome</keyword>
<feature type="region of interest" description="Disordered" evidence="1">
    <location>
        <begin position="1"/>
        <end position="22"/>
    </location>
</feature>
<evidence type="ECO:0000313" key="3">
    <source>
        <dbReference type="Proteomes" id="UP000595857"/>
    </source>
</evidence>
<organism evidence="2 3">
    <name type="scientific">Devosia rhizoryzae</name>
    <dbReference type="NCBI Taxonomy" id="2774137"/>
    <lineage>
        <taxon>Bacteria</taxon>
        <taxon>Pseudomonadati</taxon>
        <taxon>Pseudomonadota</taxon>
        <taxon>Alphaproteobacteria</taxon>
        <taxon>Hyphomicrobiales</taxon>
        <taxon>Devosiaceae</taxon>
        <taxon>Devosia</taxon>
    </lineage>
</organism>
<proteinExistence type="predicted"/>
<sequence length="58" mass="6650">MADIVNLRTARKQKARADKDAKASENRVFFGRTKAEKLKEAAEKARAEKHVEAHKRED</sequence>
<dbReference type="Pfam" id="PF13770">
    <property type="entry name" value="DUF4169"/>
    <property type="match status" value="1"/>
</dbReference>
<name>A0ABX7C9Y6_9HYPH</name>
<reference evidence="2 3" key="1">
    <citation type="submission" date="2021-01" db="EMBL/GenBank/DDBJ databases">
        <title>Genome seq and assembly of Devosia sp. LEGU1.</title>
        <authorList>
            <person name="Chhetri G."/>
        </authorList>
    </citation>
    <scope>NUCLEOTIDE SEQUENCE [LARGE SCALE GENOMIC DNA]</scope>
    <source>
        <strain evidence="2 3">LEGU1</strain>
    </source>
</reference>
<dbReference type="Proteomes" id="UP000595857">
    <property type="component" value="Chromosome"/>
</dbReference>
<evidence type="ECO:0000313" key="2">
    <source>
        <dbReference type="EMBL" id="QQR40588.1"/>
    </source>
</evidence>
<dbReference type="RefSeq" id="WP_201636036.1">
    <property type="nucleotide sequence ID" value="NZ_CP068046.1"/>
</dbReference>
<protein>
    <submittedName>
        <fullName evidence="2">DUF4169 family protein</fullName>
    </submittedName>
</protein>